<feature type="region of interest" description="Disordered" evidence="1">
    <location>
        <begin position="26"/>
        <end position="61"/>
    </location>
</feature>
<dbReference type="EMBL" id="MNAD01001033">
    <property type="protein sequence ID" value="OJT08529.1"/>
    <property type="molecule type" value="Genomic_DNA"/>
</dbReference>
<protein>
    <submittedName>
        <fullName evidence="2">Uncharacterized protein</fullName>
    </submittedName>
</protein>
<accession>A0A1M2VLP6</accession>
<evidence type="ECO:0000256" key="1">
    <source>
        <dbReference type="SAM" id="MobiDB-lite"/>
    </source>
</evidence>
<organism evidence="2 3">
    <name type="scientific">Trametes pubescens</name>
    <name type="common">White-rot fungus</name>
    <dbReference type="NCBI Taxonomy" id="154538"/>
    <lineage>
        <taxon>Eukaryota</taxon>
        <taxon>Fungi</taxon>
        <taxon>Dikarya</taxon>
        <taxon>Basidiomycota</taxon>
        <taxon>Agaricomycotina</taxon>
        <taxon>Agaricomycetes</taxon>
        <taxon>Polyporales</taxon>
        <taxon>Polyporaceae</taxon>
        <taxon>Trametes</taxon>
    </lineage>
</organism>
<sequence>MAVTSLASQARTAVIGLSSKPPAALDAAFSTHGQSPHPMHCSHTPSPLAHRVQGTSSLSTP</sequence>
<proteinExistence type="predicted"/>
<gene>
    <name evidence="2" type="ORF">TRAPUB_573</name>
</gene>
<dbReference type="AlphaFoldDB" id="A0A1M2VLP6"/>
<keyword evidence="3" id="KW-1185">Reference proteome</keyword>
<reference evidence="2 3" key="1">
    <citation type="submission" date="2016-10" db="EMBL/GenBank/DDBJ databases">
        <title>Genome sequence of the basidiomycete white-rot fungus Trametes pubescens.</title>
        <authorList>
            <person name="Makela M.R."/>
            <person name="Granchi Z."/>
            <person name="Peng M."/>
            <person name="De Vries R.P."/>
            <person name="Grigoriev I."/>
            <person name="Riley R."/>
            <person name="Hilden K."/>
        </authorList>
    </citation>
    <scope>NUCLEOTIDE SEQUENCE [LARGE SCALE GENOMIC DNA]</scope>
    <source>
        <strain evidence="2 3">FBCC735</strain>
    </source>
</reference>
<dbReference type="Proteomes" id="UP000184267">
    <property type="component" value="Unassembled WGS sequence"/>
</dbReference>
<comment type="caution">
    <text evidence="2">The sequence shown here is derived from an EMBL/GenBank/DDBJ whole genome shotgun (WGS) entry which is preliminary data.</text>
</comment>
<feature type="non-terminal residue" evidence="2">
    <location>
        <position position="61"/>
    </location>
</feature>
<evidence type="ECO:0000313" key="3">
    <source>
        <dbReference type="Proteomes" id="UP000184267"/>
    </source>
</evidence>
<name>A0A1M2VLP6_TRAPU</name>
<evidence type="ECO:0000313" key="2">
    <source>
        <dbReference type="EMBL" id="OJT08529.1"/>
    </source>
</evidence>